<dbReference type="AlphaFoldDB" id="A0AA43UDC2"/>
<dbReference type="CDD" id="cd00383">
    <property type="entry name" value="trans_reg_C"/>
    <property type="match status" value="1"/>
</dbReference>
<evidence type="ECO:0000256" key="7">
    <source>
        <dbReference type="PROSITE-ProRule" id="PRU00169"/>
    </source>
</evidence>
<feature type="domain" description="OmpR/PhoB-type" evidence="10">
    <location>
        <begin position="129"/>
        <end position="229"/>
    </location>
</feature>
<evidence type="ECO:0000256" key="5">
    <source>
        <dbReference type="ARBA" id="ARBA00023159"/>
    </source>
</evidence>
<evidence type="ECO:0000259" key="9">
    <source>
        <dbReference type="PROSITE" id="PS50110"/>
    </source>
</evidence>
<keyword evidence="6" id="KW-0804">Transcription</keyword>
<dbReference type="InterPro" id="IPR001789">
    <property type="entry name" value="Sig_transdc_resp-reg_receiver"/>
</dbReference>
<dbReference type="PROSITE" id="PS50110">
    <property type="entry name" value="RESPONSE_REGULATORY"/>
    <property type="match status" value="1"/>
</dbReference>
<name>A0AA43UDC2_9LACT</name>
<dbReference type="InterPro" id="IPR001867">
    <property type="entry name" value="OmpR/PhoB-type_DNA-bd"/>
</dbReference>
<dbReference type="Gene3D" id="6.10.250.690">
    <property type="match status" value="1"/>
</dbReference>
<dbReference type="GO" id="GO:0005829">
    <property type="term" value="C:cytosol"/>
    <property type="evidence" value="ECO:0007669"/>
    <property type="project" value="TreeGrafter"/>
</dbReference>
<keyword evidence="4 8" id="KW-0238">DNA-binding</keyword>
<dbReference type="Gene3D" id="3.40.50.2300">
    <property type="match status" value="1"/>
</dbReference>
<accession>A0AA43UDC2</accession>
<dbReference type="GO" id="GO:0032993">
    <property type="term" value="C:protein-DNA complex"/>
    <property type="evidence" value="ECO:0007669"/>
    <property type="project" value="TreeGrafter"/>
</dbReference>
<keyword evidence="1 7" id="KW-0597">Phosphoprotein</keyword>
<feature type="domain" description="Response regulatory" evidence="9">
    <location>
        <begin position="2"/>
        <end position="116"/>
    </location>
</feature>
<dbReference type="InterPro" id="IPR039420">
    <property type="entry name" value="WalR-like"/>
</dbReference>
<dbReference type="SUPFAM" id="SSF46894">
    <property type="entry name" value="C-terminal effector domain of the bipartite response regulators"/>
    <property type="match status" value="1"/>
</dbReference>
<organism evidence="11 12">
    <name type="scientific">Atopococcus tabaci</name>
    <dbReference type="NCBI Taxonomy" id="269774"/>
    <lineage>
        <taxon>Bacteria</taxon>
        <taxon>Bacillati</taxon>
        <taxon>Bacillota</taxon>
        <taxon>Bacilli</taxon>
        <taxon>Lactobacillales</taxon>
        <taxon>Carnobacteriaceae</taxon>
        <taxon>Atopococcus</taxon>
    </lineage>
</organism>
<sequence length="233" mass="26170">MKILIVDDNKEITELLKIYTDNEGYESITAYDGQEALDQFADHPDIDLIILDVMMPEKDGIEVVKEIRGNSQVPILMLSAKVSDTDKIKGLVNGADDYVTKPFNPLEVMARVKSLLRRSQHFNEKLSDTKEITVGPLVIDKEGHTVKTDRGEYIQLTALEFGILHLLASHPSRVFSADEIFERVWKQDSVVSSKTVMVHVSHLRDKIAQATDGEQVVETVWGVGYKISSDMVN</sequence>
<evidence type="ECO:0000313" key="11">
    <source>
        <dbReference type="EMBL" id="MDO5457916.1"/>
    </source>
</evidence>
<dbReference type="SMART" id="SM00862">
    <property type="entry name" value="Trans_reg_C"/>
    <property type="match status" value="1"/>
</dbReference>
<comment type="caution">
    <text evidence="11">The sequence shown here is derived from an EMBL/GenBank/DDBJ whole genome shotgun (WGS) entry which is preliminary data.</text>
</comment>
<evidence type="ECO:0000256" key="8">
    <source>
        <dbReference type="PROSITE-ProRule" id="PRU01091"/>
    </source>
</evidence>
<dbReference type="EMBL" id="JAUNQW010000034">
    <property type="protein sequence ID" value="MDO5457916.1"/>
    <property type="molecule type" value="Genomic_DNA"/>
</dbReference>
<keyword evidence="12" id="KW-1185">Reference proteome</keyword>
<evidence type="ECO:0000256" key="1">
    <source>
        <dbReference type="ARBA" id="ARBA00022553"/>
    </source>
</evidence>
<dbReference type="GO" id="GO:0000156">
    <property type="term" value="F:phosphorelay response regulator activity"/>
    <property type="evidence" value="ECO:0007669"/>
    <property type="project" value="TreeGrafter"/>
</dbReference>
<dbReference type="FunFam" id="1.10.10.10:FF:000018">
    <property type="entry name" value="DNA-binding response regulator ResD"/>
    <property type="match status" value="1"/>
</dbReference>
<dbReference type="Gene3D" id="1.10.10.10">
    <property type="entry name" value="Winged helix-like DNA-binding domain superfamily/Winged helix DNA-binding domain"/>
    <property type="match status" value="1"/>
</dbReference>
<evidence type="ECO:0000256" key="4">
    <source>
        <dbReference type="ARBA" id="ARBA00023125"/>
    </source>
</evidence>
<keyword evidence="3" id="KW-0805">Transcription regulation</keyword>
<evidence type="ECO:0000259" key="10">
    <source>
        <dbReference type="PROSITE" id="PS51755"/>
    </source>
</evidence>
<evidence type="ECO:0000256" key="2">
    <source>
        <dbReference type="ARBA" id="ARBA00023012"/>
    </source>
</evidence>
<protein>
    <submittedName>
        <fullName evidence="11">Response regulator transcription factor</fullName>
    </submittedName>
</protein>
<dbReference type="PANTHER" id="PTHR48111:SF10">
    <property type="entry name" value="STAGE 0 SPORULATION PROTEIN A HOMOLOG"/>
    <property type="match status" value="1"/>
</dbReference>
<keyword evidence="2" id="KW-0902">Two-component regulatory system</keyword>
<dbReference type="SMART" id="SM00448">
    <property type="entry name" value="REC"/>
    <property type="match status" value="1"/>
</dbReference>
<dbReference type="InterPro" id="IPR036388">
    <property type="entry name" value="WH-like_DNA-bd_sf"/>
</dbReference>
<proteinExistence type="predicted"/>
<evidence type="ECO:0000313" key="12">
    <source>
        <dbReference type="Proteomes" id="UP001171751"/>
    </source>
</evidence>
<dbReference type="FunFam" id="3.40.50.2300:FF:000001">
    <property type="entry name" value="DNA-binding response regulator PhoB"/>
    <property type="match status" value="1"/>
</dbReference>
<keyword evidence="5" id="KW-0010">Activator</keyword>
<evidence type="ECO:0000256" key="6">
    <source>
        <dbReference type="ARBA" id="ARBA00023163"/>
    </source>
</evidence>
<dbReference type="Pfam" id="PF00486">
    <property type="entry name" value="Trans_reg_C"/>
    <property type="match status" value="1"/>
</dbReference>
<dbReference type="PANTHER" id="PTHR48111">
    <property type="entry name" value="REGULATOR OF RPOS"/>
    <property type="match status" value="1"/>
</dbReference>
<reference evidence="11" key="1">
    <citation type="submission" date="2023-07" db="EMBL/GenBank/DDBJ databases">
        <title>Between Cages and Wild: Unraveling the Impact of Captivity on Animal Microbiomes and Antimicrobial Resistance.</title>
        <authorList>
            <person name="Schmartz G.P."/>
            <person name="Rehner J."/>
            <person name="Schuff M.J."/>
            <person name="Becker S.L."/>
            <person name="Kravczyk M."/>
            <person name="Gurevich A."/>
            <person name="Francke R."/>
            <person name="Mueller R."/>
            <person name="Keller V."/>
            <person name="Keller A."/>
        </authorList>
    </citation>
    <scope>NUCLEOTIDE SEQUENCE</scope>
    <source>
        <strain evidence="11">S39M_St_73</strain>
    </source>
</reference>
<feature type="modified residue" description="4-aspartylphosphate" evidence="7">
    <location>
        <position position="52"/>
    </location>
</feature>
<dbReference type="SUPFAM" id="SSF52172">
    <property type="entry name" value="CheY-like"/>
    <property type="match status" value="1"/>
</dbReference>
<dbReference type="PROSITE" id="PS51755">
    <property type="entry name" value="OMPR_PHOB"/>
    <property type="match status" value="1"/>
</dbReference>
<dbReference type="InterPro" id="IPR011006">
    <property type="entry name" value="CheY-like_superfamily"/>
</dbReference>
<gene>
    <name evidence="11" type="ORF">Q4F26_06160</name>
</gene>
<feature type="DNA-binding region" description="OmpR/PhoB-type" evidence="8">
    <location>
        <begin position="129"/>
        <end position="229"/>
    </location>
</feature>
<dbReference type="Pfam" id="PF00072">
    <property type="entry name" value="Response_reg"/>
    <property type="match status" value="1"/>
</dbReference>
<dbReference type="GO" id="GO:0006355">
    <property type="term" value="P:regulation of DNA-templated transcription"/>
    <property type="evidence" value="ECO:0007669"/>
    <property type="project" value="InterPro"/>
</dbReference>
<evidence type="ECO:0000256" key="3">
    <source>
        <dbReference type="ARBA" id="ARBA00023015"/>
    </source>
</evidence>
<dbReference type="InterPro" id="IPR016032">
    <property type="entry name" value="Sig_transdc_resp-reg_C-effctor"/>
</dbReference>
<dbReference type="Proteomes" id="UP001171751">
    <property type="component" value="Unassembled WGS sequence"/>
</dbReference>
<dbReference type="GO" id="GO:0000976">
    <property type="term" value="F:transcription cis-regulatory region binding"/>
    <property type="evidence" value="ECO:0007669"/>
    <property type="project" value="TreeGrafter"/>
</dbReference>